<proteinExistence type="predicted"/>
<name>A0ABY1ACK9_9LACO</name>
<dbReference type="PRINTS" id="PR00040">
    <property type="entry name" value="HTHMERR"/>
</dbReference>
<dbReference type="Proteomes" id="UP000182089">
    <property type="component" value="Unassembled WGS sequence"/>
</dbReference>
<dbReference type="EMBL" id="FOCC01000009">
    <property type="protein sequence ID" value="SEM81314.1"/>
    <property type="molecule type" value="Genomic_DNA"/>
</dbReference>
<dbReference type="SUPFAM" id="SSF46955">
    <property type="entry name" value="Putative DNA-binding domain"/>
    <property type="match status" value="1"/>
</dbReference>
<comment type="caution">
    <text evidence="3">The sequence shown here is derived from an EMBL/GenBank/DDBJ whole genome shotgun (WGS) entry which is preliminary data.</text>
</comment>
<dbReference type="InterPro" id="IPR047057">
    <property type="entry name" value="MerR_fam"/>
</dbReference>
<dbReference type="SMART" id="SM00422">
    <property type="entry name" value="HTH_MERR"/>
    <property type="match status" value="1"/>
</dbReference>
<accession>A0ABY1ACK9</accession>
<keyword evidence="1 3" id="KW-0238">DNA-binding</keyword>
<dbReference type="PANTHER" id="PTHR30204">
    <property type="entry name" value="REDOX-CYCLING DRUG-SENSING TRANSCRIPTIONAL ACTIVATOR SOXR"/>
    <property type="match status" value="1"/>
</dbReference>
<evidence type="ECO:0000256" key="1">
    <source>
        <dbReference type="ARBA" id="ARBA00023125"/>
    </source>
</evidence>
<sequence length="153" mass="17642">MYTIGQVAKITNLPISTLRYYDNAGLLPELKRQNGIRSFSDHDLDTLNMIDCLKKSGLEIKDIKYYMELCKEGPATFGQRKEIFENQKELVLAEMNNLKRVLAMLNFKCWYYDQAIKMGTSDPLDHLDPDELPEPIKNDYLLSHSAIKHEKAG</sequence>
<dbReference type="PANTHER" id="PTHR30204:SF82">
    <property type="entry name" value="TRANSCRIPTIONAL REGULATOR, MERR FAMILY"/>
    <property type="match status" value="1"/>
</dbReference>
<dbReference type="GO" id="GO:0003677">
    <property type="term" value="F:DNA binding"/>
    <property type="evidence" value="ECO:0007669"/>
    <property type="project" value="UniProtKB-KW"/>
</dbReference>
<protein>
    <submittedName>
        <fullName evidence="3">DNA-binding transcriptional regulator, MerR family</fullName>
    </submittedName>
</protein>
<dbReference type="CDD" id="cd01109">
    <property type="entry name" value="HTH_YyaN"/>
    <property type="match status" value="1"/>
</dbReference>
<dbReference type="InterPro" id="IPR000551">
    <property type="entry name" value="MerR-type_HTH_dom"/>
</dbReference>
<dbReference type="PROSITE" id="PS50937">
    <property type="entry name" value="HTH_MERR_2"/>
    <property type="match status" value="1"/>
</dbReference>
<evidence type="ECO:0000259" key="2">
    <source>
        <dbReference type="PROSITE" id="PS50937"/>
    </source>
</evidence>
<organism evidence="3 4">
    <name type="scientific">Ligilactobacillus ruminis</name>
    <dbReference type="NCBI Taxonomy" id="1623"/>
    <lineage>
        <taxon>Bacteria</taxon>
        <taxon>Bacillati</taxon>
        <taxon>Bacillota</taxon>
        <taxon>Bacilli</taxon>
        <taxon>Lactobacillales</taxon>
        <taxon>Lactobacillaceae</taxon>
        <taxon>Ligilactobacillus</taxon>
    </lineage>
</organism>
<gene>
    <name evidence="3" type="ORF">SAMN05216431_10968</name>
</gene>
<feature type="domain" description="HTH merR-type" evidence="2">
    <location>
        <begin position="1"/>
        <end position="69"/>
    </location>
</feature>
<dbReference type="Pfam" id="PF13411">
    <property type="entry name" value="MerR_1"/>
    <property type="match status" value="1"/>
</dbReference>
<dbReference type="Gene3D" id="1.10.1660.10">
    <property type="match status" value="1"/>
</dbReference>
<reference evidence="3 4" key="1">
    <citation type="submission" date="2016-10" db="EMBL/GenBank/DDBJ databases">
        <authorList>
            <person name="Varghese N."/>
            <person name="Submissions S."/>
        </authorList>
    </citation>
    <scope>NUCLEOTIDE SEQUENCE [LARGE SCALE GENOMIC DNA]</scope>
    <source>
        <strain evidence="3 4">WC1T17</strain>
    </source>
</reference>
<evidence type="ECO:0000313" key="4">
    <source>
        <dbReference type="Proteomes" id="UP000182089"/>
    </source>
</evidence>
<evidence type="ECO:0000313" key="3">
    <source>
        <dbReference type="EMBL" id="SEM81314.1"/>
    </source>
</evidence>
<dbReference type="InterPro" id="IPR009061">
    <property type="entry name" value="DNA-bd_dom_put_sf"/>
</dbReference>